<dbReference type="Gene3D" id="3.40.50.150">
    <property type="entry name" value="Vaccinia Virus protein VP39"/>
    <property type="match status" value="1"/>
</dbReference>
<sequence length="335" mass="38182">MDYTLSIFSNVIKTLLSSKNENEEVISAKELEITYTKLLKELNDVPSYSNKTPTALSGGIALSSQHALDCLKDPLRTVRFIKSMYAAINDAIQLNPNTTLEILYAGCGPVAPIILPLLHLFNPEQLQITLLDITPTSKQNVENLISLLKATPYFKKFMLCDAITYQHPKDYPLHIIVSEVMDKALTREPQVRVTQNLAPQLHPNGIFIPERISIFQEFSFYGNEPYFDIYKNVLTLGNTYKTIGKTLLFDITKDINTDANFSFNTETIVIPEDFKDHPDVCIFAEVVIYKNYRLLKSKSLLSNPISVYSLYNLKGKTFQLHYTTHKNPTWKFIEV</sequence>
<reference evidence="1 2" key="1">
    <citation type="submission" date="2019-08" db="EMBL/GenBank/DDBJ databases">
        <title>Ulvibacter marinistellae sp. nov., isolated from a starfish, Patiria pectinifera.</title>
        <authorList>
            <person name="Kawano K."/>
            <person name="Ushijima N."/>
            <person name="Kihara M."/>
            <person name="Itoh H."/>
        </authorList>
    </citation>
    <scope>NUCLEOTIDE SEQUENCE [LARGE SCALE GENOMIC DNA]</scope>
    <source>
        <strain evidence="1 2">KK4</strain>
    </source>
</reference>
<organism evidence="1 2">
    <name type="scientific">Patiriisocius marinistellae</name>
    <dbReference type="NCBI Taxonomy" id="2494560"/>
    <lineage>
        <taxon>Bacteria</taxon>
        <taxon>Pseudomonadati</taxon>
        <taxon>Bacteroidota</taxon>
        <taxon>Flavobacteriia</taxon>
        <taxon>Flavobacteriales</taxon>
        <taxon>Flavobacteriaceae</taxon>
        <taxon>Patiriisocius</taxon>
    </lineage>
</organism>
<dbReference type="RefSeq" id="WP_151893412.1">
    <property type="nucleotide sequence ID" value="NZ_BKCF01000001.1"/>
</dbReference>
<gene>
    <name evidence="1" type="ORF">ULMS_10050</name>
</gene>
<keyword evidence="2" id="KW-1185">Reference proteome</keyword>
<protein>
    <recommendedName>
        <fullName evidence="3">Phytanoyl-CoA dioxygenase</fullName>
    </recommendedName>
</protein>
<dbReference type="EMBL" id="BKCF01000001">
    <property type="protein sequence ID" value="GEQ85497.1"/>
    <property type="molecule type" value="Genomic_DNA"/>
</dbReference>
<evidence type="ECO:0008006" key="3">
    <source>
        <dbReference type="Google" id="ProtNLM"/>
    </source>
</evidence>
<dbReference type="InterPro" id="IPR029063">
    <property type="entry name" value="SAM-dependent_MTases_sf"/>
</dbReference>
<dbReference type="AlphaFoldDB" id="A0A5J4FT09"/>
<comment type="caution">
    <text evidence="1">The sequence shown here is derived from an EMBL/GenBank/DDBJ whole genome shotgun (WGS) entry which is preliminary data.</text>
</comment>
<proteinExistence type="predicted"/>
<evidence type="ECO:0000313" key="2">
    <source>
        <dbReference type="Proteomes" id="UP000326994"/>
    </source>
</evidence>
<dbReference type="Proteomes" id="UP000326994">
    <property type="component" value="Unassembled WGS sequence"/>
</dbReference>
<name>A0A5J4FT09_9FLAO</name>
<dbReference type="SUPFAM" id="SSF53335">
    <property type="entry name" value="S-adenosyl-L-methionine-dependent methyltransferases"/>
    <property type="match status" value="1"/>
</dbReference>
<evidence type="ECO:0000313" key="1">
    <source>
        <dbReference type="EMBL" id="GEQ85497.1"/>
    </source>
</evidence>
<dbReference type="OrthoDB" id="1157001at2"/>
<accession>A0A5J4FT09</accession>